<dbReference type="STRING" id="4529.A0A0E0PHD1"/>
<dbReference type="PANTHER" id="PTHR31901">
    <property type="entry name" value="GH3 DOMAIN-CONTAINING PROTEIN"/>
    <property type="match status" value="1"/>
</dbReference>
<evidence type="ECO:0000313" key="6">
    <source>
        <dbReference type="EnsemblPlants" id="ORUFI05G03070.1"/>
    </source>
</evidence>
<evidence type="ECO:0000313" key="7">
    <source>
        <dbReference type="Proteomes" id="UP000008022"/>
    </source>
</evidence>
<dbReference type="AlphaFoldDB" id="A0A0E0PHD1"/>
<dbReference type="HOGENOM" id="CLU_016249_2_1_1"/>
<evidence type="ECO:0000259" key="5">
    <source>
        <dbReference type="Pfam" id="PF23572"/>
    </source>
</evidence>
<dbReference type="Proteomes" id="UP000008022">
    <property type="component" value="Unassembled WGS sequence"/>
</dbReference>
<dbReference type="InterPro" id="IPR005174">
    <property type="entry name" value="KIB1-4_b-propeller"/>
</dbReference>
<dbReference type="GO" id="GO:0005737">
    <property type="term" value="C:cytoplasm"/>
    <property type="evidence" value="ECO:0007669"/>
    <property type="project" value="TreeGrafter"/>
</dbReference>
<dbReference type="InterPro" id="IPR055377">
    <property type="entry name" value="GH3_M"/>
</dbReference>
<protein>
    <submittedName>
        <fullName evidence="6">Uncharacterized protein</fullName>
    </submittedName>
</protein>
<proteinExistence type="inferred from homology"/>
<comment type="similarity">
    <text evidence="1">Belongs to the IAA-amido conjugating enzyme family.</text>
</comment>
<keyword evidence="7" id="KW-1185">Reference proteome</keyword>
<name>A0A0E0PHD1_ORYRU</name>
<evidence type="ECO:0000259" key="3">
    <source>
        <dbReference type="Pfam" id="PF03478"/>
    </source>
</evidence>
<reference evidence="6" key="2">
    <citation type="submission" date="2015-06" db="UniProtKB">
        <authorList>
            <consortium name="EnsemblPlants"/>
        </authorList>
    </citation>
    <scope>IDENTIFICATION</scope>
</reference>
<evidence type="ECO:0000259" key="4">
    <source>
        <dbReference type="Pfam" id="PF23571"/>
    </source>
</evidence>
<dbReference type="Pfam" id="PF23571">
    <property type="entry name" value="GH3_M"/>
    <property type="match status" value="1"/>
</dbReference>
<dbReference type="EnsemblPlants" id="ORUFI05G03070.1">
    <property type="protein sequence ID" value="ORUFI05G03070.1"/>
    <property type="gene ID" value="ORUFI05G03070"/>
</dbReference>
<evidence type="ECO:0000256" key="2">
    <source>
        <dbReference type="ARBA" id="ARBA00022598"/>
    </source>
</evidence>
<keyword evidence="2" id="KW-0436">Ligase</keyword>
<dbReference type="Gramene" id="ORUFI05G03070.1">
    <property type="protein sequence ID" value="ORUFI05G03070.1"/>
    <property type="gene ID" value="ORUFI05G03070"/>
</dbReference>
<dbReference type="Pfam" id="PF03321">
    <property type="entry name" value="GH3"/>
    <property type="match status" value="1"/>
</dbReference>
<accession>A0A0E0PHD1</accession>
<organism evidence="6 7">
    <name type="scientific">Oryza rufipogon</name>
    <name type="common">Brownbeard rice</name>
    <name type="synonym">Asian wild rice</name>
    <dbReference type="NCBI Taxonomy" id="4529"/>
    <lineage>
        <taxon>Eukaryota</taxon>
        <taxon>Viridiplantae</taxon>
        <taxon>Streptophyta</taxon>
        <taxon>Embryophyta</taxon>
        <taxon>Tracheophyta</taxon>
        <taxon>Spermatophyta</taxon>
        <taxon>Magnoliopsida</taxon>
        <taxon>Liliopsida</taxon>
        <taxon>Poales</taxon>
        <taxon>Poaceae</taxon>
        <taxon>BOP clade</taxon>
        <taxon>Oryzoideae</taxon>
        <taxon>Oryzeae</taxon>
        <taxon>Oryzinae</taxon>
        <taxon>Oryza</taxon>
    </lineage>
</organism>
<dbReference type="eggNOG" id="ENOG502QS9M">
    <property type="taxonomic scope" value="Eukaryota"/>
</dbReference>
<dbReference type="GO" id="GO:0016881">
    <property type="term" value="F:acid-amino acid ligase activity"/>
    <property type="evidence" value="ECO:0007669"/>
    <property type="project" value="TreeGrafter"/>
</dbReference>
<dbReference type="InterPro" id="IPR004993">
    <property type="entry name" value="GH3"/>
</dbReference>
<dbReference type="PANTHER" id="PTHR31901:SF44">
    <property type="entry name" value="INDOLE-3-ACETIC ACID-AMIDO SYNTHETASE GH3.6-RELATED"/>
    <property type="match status" value="1"/>
</dbReference>
<reference evidence="7" key="1">
    <citation type="submission" date="2013-06" db="EMBL/GenBank/DDBJ databases">
        <authorList>
            <person name="Zhao Q."/>
        </authorList>
    </citation>
    <scope>NUCLEOTIDE SEQUENCE</scope>
    <source>
        <strain evidence="7">cv. W1943</strain>
    </source>
</reference>
<feature type="domain" description="GH3 C-terminal" evidence="5">
    <location>
        <begin position="456"/>
        <end position="579"/>
    </location>
</feature>
<sequence>MATAAADELALRRLDDATRDARRLQLETLRAILAENAGAAYLRRYIPSDGGAHHLLRSTDLAAAADEFRRLVPVTSYDDYAESIRRVADGDAAPDELSPRPLLCFFLSSGTSSLRPKLIPYLDSPGARAATAAVMQANSALVRRLFPPRPAVSKALWFLYAGEVRKTKGGYEAMAATAWGIRSSGIRGASPVMSACVSPAEVILGADHQQQMYCHLLCGLRRWDAVDCIRAPYAAALARALRLLQSKWRQLCDDLECGTVCADVVTDAAMRGAVQDGVLAGPCPELAGRVRRICERDDWRGVLRQLWPDARYISCVTTGTMEQYFPAIKHFAGEALPVLGTDYLASECAIGINLERTSPPEETTYVLLPRAAYFEFIPFDMDAAGRGAAAAEPVDIAGVEAGKTYELVATTFRGLYRYKVGDVVKIAGFHHSSPRLQFVTRAPPPQEHGEVLTERDVMAAMDTFQLMLKDGGEVIEFAAFIIDGDGGQRRRRCATIAVEVSNGSKLLDHERSAAFLRRCTAPLEGCLGGAYRLSRATGDVAPLEVAVVRPGTFDRLAEAAIRGGAPANQYKPPKIVRHRHLVDVLQSSVKRNSDLCSSEAEEMEAASSSGALPLPLPLLVHDLGTRSDDSQTQFSICNQALSTAAIELLRDFRCFETPQGWVLTLNPASLQTFLWRPQDSKKIDLPTAKQNFPRSGKCLLSGNPISSSSDCAVLVLDLDTPAMLVCKIGGSEWDSFSYELSMVSKNNKTLEVHMAKLQGIDAVAGKVYYTFSGDALGVIEFSLESCGELFLVVVFFLGHNLHRIAEVAVYKMDFSGPSEWCKVDGIGDSVFLLGGDFIGASNFGASCSASDHGLSGNCIYFVNNIAAEENFVHVIDLEKGTEEVLRPFRHKGYPLPLRPPFWLLTTHD</sequence>
<dbReference type="Pfam" id="PF23572">
    <property type="entry name" value="GH3_C"/>
    <property type="match status" value="1"/>
</dbReference>
<feature type="domain" description="GH3 middle" evidence="4">
    <location>
        <begin position="365"/>
        <end position="441"/>
    </location>
</feature>
<dbReference type="Pfam" id="PF03478">
    <property type="entry name" value="Beta-prop_KIB1-4"/>
    <property type="match status" value="1"/>
</dbReference>
<dbReference type="InterPro" id="IPR055378">
    <property type="entry name" value="GH3_C"/>
</dbReference>
<feature type="domain" description="KIB1-4 beta-propeller" evidence="3">
    <location>
        <begin position="645"/>
        <end position="868"/>
    </location>
</feature>
<dbReference type="OMA" id="ECCVGIN"/>
<evidence type="ECO:0000256" key="1">
    <source>
        <dbReference type="ARBA" id="ARBA00008068"/>
    </source>
</evidence>